<gene>
    <name evidence="1" type="ORF">RSE6_14622</name>
</gene>
<proteinExistence type="predicted"/>
<protein>
    <submittedName>
        <fullName evidence="1">Uncharacterized protein</fullName>
    </submittedName>
</protein>
<keyword evidence="2" id="KW-1185">Reference proteome</keyword>
<evidence type="ECO:0000313" key="1">
    <source>
        <dbReference type="EMBL" id="CZT53163.1"/>
    </source>
</evidence>
<dbReference type="EMBL" id="FJVC01000687">
    <property type="protein sequence ID" value="CZT53163.1"/>
    <property type="molecule type" value="Genomic_DNA"/>
</dbReference>
<sequence>MAVKLVNERLRGPFVPLSNETIAEVAIMAAFESSNGTRASMMVHIDDLRENGQYAWRNRGRRLPSHYPNAR</sequence>
<reference evidence="2" key="1">
    <citation type="submission" date="2016-03" db="EMBL/GenBank/DDBJ databases">
        <authorList>
            <person name="Guldener U."/>
        </authorList>
    </citation>
    <scope>NUCLEOTIDE SEQUENCE [LARGE SCALE GENOMIC DNA]</scope>
</reference>
<dbReference type="AlphaFoldDB" id="A0A1E1MVP7"/>
<accession>A0A1E1MVP7</accession>
<dbReference type="Proteomes" id="UP000177625">
    <property type="component" value="Unassembled WGS sequence"/>
</dbReference>
<name>A0A1E1MVP7_RHYSE</name>
<organism evidence="1 2">
    <name type="scientific">Rhynchosporium secalis</name>
    <name type="common">Barley scald fungus</name>
    <dbReference type="NCBI Taxonomy" id="38038"/>
    <lineage>
        <taxon>Eukaryota</taxon>
        <taxon>Fungi</taxon>
        <taxon>Dikarya</taxon>
        <taxon>Ascomycota</taxon>
        <taxon>Pezizomycotina</taxon>
        <taxon>Leotiomycetes</taxon>
        <taxon>Helotiales</taxon>
        <taxon>Ploettnerulaceae</taxon>
        <taxon>Rhynchosporium</taxon>
    </lineage>
</organism>
<evidence type="ECO:0000313" key="2">
    <source>
        <dbReference type="Proteomes" id="UP000177625"/>
    </source>
</evidence>